<dbReference type="Pfam" id="PF05523">
    <property type="entry name" value="FdtA"/>
    <property type="match status" value="1"/>
</dbReference>
<gene>
    <name evidence="2" type="ORF">SAMN05443669_10035</name>
</gene>
<dbReference type="STRING" id="69322.SAMN05443669_10035"/>
<evidence type="ECO:0000313" key="2">
    <source>
        <dbReference type="EMBL" id="SHL15235.1"/>
    </source>
</evidence>
<dbReference type="Proteomes" id="UP000184260">
    <property type="component" value="Unassembled WGS sequence"/>
</dbReference>
<reference evidence="3" key="1">
    <citation type="submission" date="2016-11" db="EMBL/GenBank/DDBJ databases">
        <authorList>
            <person name="Varghese N."/>
            <person name="Submissions S."/>
        </authorList>
    </citation>
    <scope>NUCLEOTIDE SEQUENCE [LARGE SCALE GENOMIC DNA]</scope>
    <source>
        <strain evidence="3">DSM 3661</strain>
    </source>
</reference>
<dbReference type="InterPro" id="IPR011051">
    <property type="entry name" value="RmlC_Cupin_sf"/>
</dbReference>
<feature type="domain" description="Sugar 3,4-ketoisomerase QdtA cupin" evidence="1">
    <location>
        <begin position="3"/>
        <end position="119"/>
    </location>
</feature>
<dbReference type="EMBL" id="FRBU01000003">
    <property type="protein sequence ID" value="SHL15235.1"/>
    <property type="molecule type" value="Genomic_DNA"/>
</dbReference>
<dbReference type="AlphaFoldDB" id="A0A1M6YB64"/>
<evidence type="ECO:0000313" key="3">
    <source>
        <dbReference type="Proteomes" id="UP000184260"/>
    </source>
</evidence>
<accession>A0A1M6YB64</accession>
<dbReference type="OrthoDB" id="826649at2"/>
<organism evidence="2 3">
    <name type="scientific">Flavobacterium xanthum</name>
    <dbReference type="NCBI Taxonomy" id="69322"/>
    <lineage>
        <taxon>Bacteria</taxon>
        <taxon>Pseudomonadati</taxon>
        <taxon>Bacteroidota</taxon>
        <taxon>Flavobacteriia</taxon>
        <taxon>Flavobacteriales</taxon>
        <taxon>Flavobacteriaceae</taxon>
        <taxon>Flavobacterium</taxon>
    </lineage>
</organism>
<dbReference type="RefSeq" id="WP_073351355.1">
    <property type="nucleotide sequence ID" value="NZ_FRBU01000003.1"/>
</dbReference>
<evidence type="ECO:0000259" key="1">
    <source>
        <dbReference type="Pfam" id="PF05523"/>
    </source>
</evidence>
<dbReference type="InterPro" id="IPR014710">
    <property type="entry name" value="RmlC-like_jellyroll"/>
</dbReference>
<sequence length="143" mass="16323">MKIQIFEGDVLKDERGSVSFVNDFKFKDIERFYIITNAPENPIRAWQGHKFDTKNFYCIQGAFKISFVKIDNWESPSANLTVESVILQENSNIVLSIPAGFANAIQSLEVNSRLMSFSTLALDKVKEDDVRFHSNTWNPDGVK</sequence>
<name>A0A1M6YB64_9FLAO</name>
<keyword evidence="3" id="KW-1185">Reference proteome</keyword>
<protein>
    <submittedName>
        <fullName evidence="2">dTDP-4-dehydrorhamnose 3,5-epimerase</fullName>
    </submittedName>
</protein>
<dbReference type="InterPro" id="IPR008894">
    <property type="entry name" value="QdtA_cupin_dom"/>
</dbReference>
<dbReference type="Gene3D" id="2.60.120.10">
    <property type="entry name" value="Jelly Rolls"/>
    <property type="match status" value="1"/>
</dbReference>
<dbReference type="SUPFAM" id="SSF51182">
    <property type="entry name" value="RmlC-like cupins"/>
    <property type="match status" value="1"/>
</dbReference>
<proteinExistence type="predicted"/>